<organism evidence="2 3">
    <name type="scientific">Arthrospiribacter ruber</name>
    <dbReference type="NCBI Taxonomy" id="2487934"/>
    <lineage>
        <taxon>Bacteria</taxon>
        <taxon>Pseudomonadati</taxon>
        <taxon>Bacteroidota</taxon>
        <taxon>Cytophagia</taxon>
        <taxon>Cytophagales</taxon>
        <taxon>Cyclobacteriaceae</taxon>
        <taxon>Arthrospiribacter</taxon>
    </lineage>
</organism>
<dbReference type="Proteomes" id="UP000727490">
    <property type="component" value="Unassembled WGS sequence"/>
</dbReference>
<feature type="signal peptide" evidence="1">
    <location>
        <begin position="1"/>
        <end position="20"/>
    </location>
</feature>
<sequence length="226" mass="25178">MKRFVYTLILFSIVSFSVRGQDGIAGINFNAGFPVGSFQSEVGNQFFPSISLNYLHKLSNTPIYVGGEFGYMLYGTAVERSNNIINGTDQNFRIRRNNNAVNLSAVVRLMPDFGIGVKPFVEGQLGGIHTYTRSKVRENRLTEPLSSGTEVYDWSYLYQLGGGIMVPLEKKGDVFLELRVNYLQTGPMNFLTSRDALYDDFGSVTLNTRNAAFQLLSPSLAIKILL</sequence>
<dbReference type="RefSeq" id="WP_219288248.1">
    <property type="nucleotide sequence ID" value="NZ_RPHB01000003.1"/>
</dbReference>
<evidence type="ECO:0008006" key="4">
    <source>
        <dbReference type="Google" id="ProtNLM"/>
    </source>
</evidence>
<keyword evidence="3" id="KW-1185">Reference proteome</keyword>
<evidence type="ECO:0000313" key="2">
    <source>
        <dbReference type="EMBL" id="MBW3467831.1"/>
    </source>
</evidence>
<accession>A0A951MAB6</accession>
<gene>
    <name evidence="2" type="ORF">EGN73_08375</name>
</gene>
<keyword evidence="1" id="KW-0732">Signal</keyword>
<evidence type="ECO:0000313" key="3">
    <source>
        <dbReference type="Proteomes" id="UP000727490"/>
    </source>
</evidence>
<protein>
    <recommendedName>
        <fullName evidence="4">Outer membrane protein beta-barrel domain-containing protein</fullName>
    </recommendedName>
</protein>
<comment type="caution">
    <text evidence="2">The sequence shown here is derived from an EMBL/GenBank/DDBJ whole genome shotgun (WGS) entry which is preliminary data.</text>
</comment>
<reference evidence="2 3" key="1">
    <citation type="journal article" date="2020" name="Syst. Appl. Microbiol.">
        <title>Arthrospiribacter ruber gen. nov., sp. nov., a novel bacterium isolated from Arthrospira cultures.</title>
        <authorList>
            <person name="Waleron M."/>
            <person name="Misztak A."/>
            <person name="Waleron M.M."/>
            <person name="Furmaniak M."/>
            <person name="Mrozik A."/>
            <person name="Waleron K."/>
        </authorList>
    </citation>
    <scope>NUCLEOTIDE SEQUENCE [LARGE SCALE GENOMIC DNA]</scope>
    <source>
        <strain evidence="2 3">DPMB0001</strain>
    </source>
</reference>
<dbReference type="AlphaFoldDB" id="A0A951MAB6"/>
<dbReference type="EMBL" id="RPHB01000003">
    <property type="protein sequence ID" value="MBW3467831.1"/>
    <property type="molecule type" value="Genomic_DNA"/>
</dbReference>
<feature type="chain" id="PRO_5037810086" description="Outer membrane protein beta-barrel domain-containing protein" evidence="1">
    <location>
        <begin position="21"/>
        <end position="226"/>
    </location>
</feature>
<evidence type="ECO:0000256" key="1">
    <source>
        <dbReference type="SAM" id="SignalP"/>
    </source>
</evidence>
<proteinExistence type="predicted"/>
<name>A0A951MAB6_9BACT</name>